<organism evidence="8 10">
    <name type="scientific">Rhizophagus clarus</name>
    <dbReference type="NCBI Taxonomy" id="94130"/>
    <lineage>
        <taxon>Eukaryota</taxon>
        <taxon>Fungi</taxon>
        <taxon>Fungi incertae sedis</taxon>
        <taxon>Mucoromycota</taxon>
        <taxon>Glomeromycotina</taxon>
        <taxon>Glomeromycetes</taxon>
        <taxon>Glomerales</taxon>
        <taxon>Glomeraceae</taxon>
        <taxon>Rhizophagus</taxon>
    </lineage>
</organism>
<evidence type="ECO:0000313" key="9">
    <source>
        <dbReference type="EMBL" id="GES99108.1"/>
    </source>
</evidence>
<keyword evidence="10" id="KW-1185">Reference proteome</keyword>
<feature type="compositionally biased region" description="Low complexity" evidence="6">
    <location>
        <begin position="123"/>
        <end position="133"/>
    </location>
</feature>
<dbReference type="Proteomes" id="UP000615446">
    <property type="component" value="Unassembled WGS sequence"/>
</dbReference>
<dbReference type="EMBL" id="BLAL01000278">
    <property type="protein sequence ID" value="GES99108.1"/>
    <property type="molecule type" value="Genomic_DNA"/>
</dbReference>
<feature type="coiled-coil region" evidence="5">
    <location>
        <begin position="201"/>
        <end position="270"/>
    </location>
</feature>
<dbReference type="Pfam" id="PF06839">
    <property type="entry name" value="Zn_ribbon_GRF"/>
    <property type="match status" value="1"/>
</dbReference>
<proteinExistence type="predicted"/>
<keyword evidence="5" id="KW-0175">Coiled coil</keyword>
<evidence type="ECO:0000256" key="6">
    <source>
        <dbReference type="SAM" id="MobiDB-lite"/>
    </source>
</evidence>
<feature type="domain" description="GRF-type" evidence="7">
    <location>
        <begin position="43"/>
        <end position="88"/>
    </location>
</feature>
<dbReference type="GO" id="GO:0008270">
    <property type="term" value="F:zinc ion binding"/>
    <property type="evidence" value="ECO:0007669"/>
    <property type="project" value="UniProtKB-KW"/>
</dbReference>
<reference evidence="8 10" key="1">
    <citation type="submission" date="2017-11" db="EMBL/GenBank/DDBJ databases">
        <title>The genome of Rhizophagus clarus HR1 reveals common genetic basis of auxotrophy among arbuscular mycorrhizal fungi.</title>
        <authorList>
            <person name="Kobayashi Y."/>
        </authorList>
    </citation>
    <scope>NUCLEOTIDE SEQUENCE [LARGE SCALE GENOMIC DNA]</scope>
    <source>
        <strain evidence="8 10">HR1</strain>
    </source>
</reference>
<sequence length="272" mass="32371">MSSGRSNKSYYIHYYNHREDPNIPFPNIVYPNPPPPPLINKYCDCRIISIRKQVKFGRNRGRLFYSCSKFGTSMHDERCNFFCWEEPRIIKTPLKYFKRRKSLNNCFSKKSKENNTLNTEITSSQHLSTQTHSQLHKENNSYTTPLRPLPTQTSTQSYNSRKFNQSCEVSSTPILVDRKVDQVQQSNERLQDIDYEVWNYVKTLEKKLEEIRGELDKSKLENNDLENSNKILKRKLRDEEEKNDSLIKSNKRLRKDLDENKKSLRVIKKEKH</sequence>
<dbReference type="AlphaFoldDB" id="A0A2Z6Q6B2"/>
<reference evidence="9" key="2">
    <citation type="submission" date="2019-10" db="EMBL/GenBank/DDBJ databases">
        <title>Conservation and host-specific expression of non-tandemly repeated heterogenous ribosome RNA gene in arbuscular mycorrhizal fungi.</title>
        <authorList>
            <person name="Maeda T."/>
            <person name="Kobayashi Y."/>
            <person name="Nakagawa T."/>
            <person name="Ezawa T."/>
            <person name="Yamaguchi K."/>
            <person name="Bino T."/>
            <person name="Nishimoto Y."/>
            <person name="Shigenobu S."/>
            <person name="Kawaguchi M."/>
        </authorList>
    </citation>
    <scope>NUCLEOTIDE SEQUENCE</scope>
    <source>
        <strain evidence="9">HR1</strain>
    </source>
</reference>
<gene>
    <name evidence="9" type="ORF">RCL2_002562400</name>
    <name evidence="8" type="ORF">RclHR1_12110003</name>
</gene>
<name>A0A2Z6Q6B2_9GLOM</name>
<evidence type="ECO:0000256" key="4">
    <source>
        <dbReference type="PROSITE-ProRule" id="PRU01343"/>
    </source>
</evidence>
<evidence type="ECO:0000259" key="7">
    <source>
        <dbReference type="PROSITE" id="PS51999"/>
    </source>
</evidence>
<keyword evidence="2 4" id="KW-0863">Zinc-finger</keyword>
<keyword evidence="1" id="KW-0479">Metal-binding</keyword>
<feature type="region of interest" description="Disordered" evidence="6">
    <location>
        <begin position="123"/>
        <end position="164"/>
    </location>
</feature>
<comment type="caution">
    <text evidence="8">The sequence shown here is derived from an EMBL/GenBank/DDBJ whole genome shotgun (WGS) entry which is preliminary data.</text>
</comment>
<evidence type="ECO:0000256" key="1">
    <source>
        <dbReference type="ARBA" id="ARBA00022723"/>
    </source>
</evidence>
<evidence type="ECO:0000256" key="5">
    <source>
        <dbReference type="SAM" id="Coils"/>
    </source>
</evidence>
<feature type="compositionally biased region" description="Polar residues" evidence="6">
    <location>
        <begin position="140"/>
        <end position="164"/>
    </location>
</feature>
<dbReference type="PROSITE" id="PS51999">
    <property type="entry name" value="ZF_GRF"/>
    <property type="match status" value="1"/>
</dbReference>
<dbReference type="EMBL" id="BEXD01000238">
    <property type="protein sequence ID" value="GBB85633.1"/>
    <property type="molecule type" value="Genomic_DNA"/>
</dbReference>
<keyword evidence="3" id="KW-0862">Zinc</keyword>
<dbReference type="OrthoDB" id="2401408at2759"/>
<dbReference type="Proteomes" id="UP000247702">
    <property type="component" value="Unassembled WGS sequence"/>
</dbReference>
<evidence type="ECO:0000313" key="8">
    <source>
        <dbReference type="EMBL" id="GBB85633.1"/>
    </source>
</evidence>
<protein>
    <recommendedName>
        <fullName evidence="7">GRF-type domain-containing protein</fullName>
    </recommendedName>
</protein>
<evidence type="ECO:0000256" key="3">
    <source>
        <dbReference type="ARBA" id="ARBA00022833"/>
    </source>
</evidence>
<accession>A0A2Z6Q6B2</accession>
<evidence type="ECO:0000256" key="2">
    <source>
        <dbReference type="ARBA" id="ARBA00022771"/>
    </source>
</evidence>
<dbReference type="InterPro" id="IPR010666">
    <property type="entry name" value="Znf_GRF"/>
</dbReference>
<evidence type="ECO:0000313" key="10">
    <source>
        <dbReference type="Proteomes" id="UP000247702"/>
    </source>
</evidence>